<gene>
    <name evidence="1" type="ORF">E5S67_06150</name>
</gene>
<comment type="caution">
    <text evidence="1">The sequence shown here is derived from an EMBL/GenBank/DDBJ whole genome shotgun (WGS) entry which is preliminary data.</text>
</comment>
<evidence type="ECO:0000313" key="1">
    <source>
        <dbReference type="EMBL" id="NQE38365.1"/>
    </source>
</evidence>
<reference evidence="1 2" key="1">
    <citation type="journal article" date="2020" name="Sci. Rep.">
        <title>A novel cyanobacterial geosmin producer, revising GeoA distribution and dispersion patterns in Bacteria.</title>
        <authorList>
            <person name="Churro C."/>
            <person name="Semedo-Aguiar A.P."/>
            <person name="Silva A.D."/>
            <person name="Pereira-Leal J.B."/>
            <person name="Leite R.B."/>
        </authorList>
    </citation>
    <scope>NUCLEOTIDE SEQUENCE [LARGE SCALE GENOMIC DNA]</scope>
    <source>
        <strain evidence="1 2">IPMA8</strain>
    </source>
</reference>
<keyword evidence="2" id="KW-1185">Reference proteome</keyword>
<accession>A0ABX2D6S4</accession>
<dbReference type="EMBL" id="SRRZ01000211">
    <property type="protein sequence ID" value="NQE38365.1"/>
    <property type="molecule type" value="Genomic_DNA"/>
</dbReference>
<dbReference type="Proteomes" id="UP000702425">
    <property type="component" value="Unassembled WGS sequence"/>
</dbReference>
<dbReference type="RefSeq" id="WP_172193028.1">
    <property type="nucleotide sequence ID" value="NZ_CAWPPK010000126.1"/>
</dbReference>
<proteinExistence type="predicted"/>
<protein>
    <submittedName>
        <fullName evidence="1">Uncharacterized protein</fullName>
    </submittedName>
</protein>
<name>A0ABX2D6S4_9CYAN</name>
<sequence>MGLVNLNPSSVAVNVAEDIRNSDTVTAVSAAATVTVALAANPLRGSYSIYNAGTQTVFVRENATVSATLYKHPIPPGYLFEQDLASSRYTGVVSVITASGTSSIMVAESTIAS</sequence>
<evidence type="ECO:0000313" key="2">
    <source>
        <dbReference type="Proteomes" id="UP000702425"/>
    </source>
</evidence>
<organism evidence="1 2">
    <name type="scientific">Microcoleus asticus IPMA8</name>
    <dbReference type="NCBI Taxonomy" id="2563858"/>
    <lineage>
        <taxon>Bacteria</taxon>
        <taxon>Bacillati</taxon>
        <taxon>Cyanobacteriota</taxon>
        <taxon>Cyanophyceae</taxon>
        <taxon>Oscillatoriophycideae</taxon>
        <taxon>Oscillatoriales</taxon>
        <taxon>Microcoleaceae</taxon>
        <taxon>Microcoleus</taxon>
        <taxon>Microcoleus asticus</taxon>
    </lineage>
</organism>